<reference evidence="4" key="3">
    <citation type="submission" date="2019-12" db="EMBL/GenBank/DDBJ databases">
        <authorList>
            <consortium name="NCBI Pathogen Detection Project"/>
        </authorList>
    </citation>
    <scope>NUCLEOTIDE SEQUENCE</scope>
    <source>
        <strain evidence="5">C0382</strain>
        <strain evidence="4">EC00763</strain>
    </source>
</reference>
<dbReference type="AlphaFoldDB" id="A0A061YFH8"/>
<organism evidence="3 12">
    <name type="scientific">Escherichia coli</name>
    <dbReference type="NCBI Taxonomy" id="562"/>
    <lineage>
        <taxon>Bacteria</taxon>
        <taxon>Pseudomonadati</taxon>
        <taxon>Pseudomonadota</taxon>
        <taxon>Gammaproteobacteria</taxon>
        <taxon>Enterobacterales</taxon>
        <taxon>Enterobacteriaceae</taxon>
        <taxon>Escherichia</taxon>
    </lineage>
</organism>
<dbReference type="RefSeq" id="WP_001075784.1">
    <property type="nucleotide sequence ID" value="NZ_AP018784.2"/>
</dbReference>
<evidence type="ECO:0000313" key="12">
    <source>
        <dbReference type="Proteomes" id="UP001285616"/>
    </source>
</evidence>
<dbReference type="Proteomes" id="UP000467488">
    <property type="component" value="Chromosome"/>
</dbReference>
<evidence type="ECO:0000259" key="1">
    <source>
        <dbReference type="Pfam" id="PF08349"/>
    </source>
</evidence>
<dbReference type="EMBL" id="SCJN01000287">
    <property type="protein sequence ID" value="RXD09637.1"/>
    <property type="molecule type" value="Genomic_DNA"/>
</dbReference>
<dbReference type="Pfam" id="PF08349">
    <property type="entry name" value="DUF1722"/>
    <property type="match status" value="1"/>
</dbReference>
<evidence type="ECO:0000313" key="3">
    <source>
        <dbReference type="EMBL" id="EMJ5252056.1"/>
    </source>
</evidence>
<dbReference type="Proteomes" id="UP000843571">
    <property type="component" value="Unassembled WGS sequence"/>
</dbReference>
<dbReference type="EMBL" id="JAAGYP010000014">
    <property type="protein sequence ID" value="NEN71111.1"/>
    <property type="molecule type" value="Genomic_DNA"/>
</dbReference>
<proteinExistence type="predicted"/>
<reference evidence="3" key="7">
    <citation type="submission" date="2024-02" db="EMBL/GenBank/DDBJ databases">
        <authorList>
            <consortium name="Clinical and Environmental Microbiology Branch: Whole genome sequencing antimicrobial resistance pathogens in the healthcare setting"/>
        </authorList>
    </citation>
    <scope>NUCLEOTIDE SEQUENCE</scope>
    <source>
        <strain evidence="3">1924188</strain>
    </source>
</reference>
<reference evidence="4" key="1">
    <citation type="journal article" date="2018" name="Genome Biol.">
        <title>SKESA: strategic k-mer extension for scrupulous assemblies.</title>
        <authorList>
            <person name="Souvorov A."/>
            <person name="Agarwala R."/>
            <person name="Lipman D.J."/>
        </authorList>
    </citation>
    <scope>NUCLEOTIDE SEQUENCE [LARGE SCALE GENOMIC DNA]</scope>
    <source>
        <strain evidence="5">C0382</strain>
        <strain evidence="4">EC00763</strain>
    </source>
</reference>
<reference evidence="2 10" key="4">
    <citation type="submission" date="2020-01" db="EMBL/GenBank/DDBJ databases">
        <title>Dynamics of blaIMP-6 dissemination in carbapenem resistant Enterobacteriacea isolated from regional surveillance in Osaka, Japan.</title>
        <authorList>
            <person name="Abe R."/>
            <person name="Akeda Y."/>
            <person name="Sugawara Y."/>
            <person name="Yamamoto N."/>
            <person name="Tomono K."/>
            <person name="Takeuchi D."/>
            <person name="Kawahara R."/>
            <person name="Hamada S."/>
        </authorList>
    </citation>
    <scope>NUCLEOTIDE SEQUENCE [LARGE SCALE GENOMIC DNA]</scope>
    <source>
        <strain evidence="2 10">E300</strain>
    </source>
</reference>
<dbReference type="Proteomes" id="UP000471360">
    <property type="component" value="Unassembled WGS sequence"/>
</dbReference>
<dbReference type="PANTHER" id="PTHR30087">
    <property type="entry name" value="INNER MEMBRANE PROTEIN"/>
    <property type="match status" value="1"/>
</dbReference>
<accession>A0A061YFH8</accession>
<dbReference type="EMBL" id="AP022360">
    <property type="protein sequence ID" value="BBU85585.1"/>
    <property type="molecule type" value="Genomic_DNA"/>
</dbReference>
<evidence type="ECO:0000313" key="10">
    <source>
        <dbReference type="Proteomes" id="UP000467488"/>
    </source>
</evidence>
<evidence type="ECO:0000313" key="2">
    <source>
        <dbReference type="EMBL" id="BBU85585.1"/>
    </source>
</evidence>
<dbReference type="EMBL" id="ABONVU020000001">
    <property type="protein sequence ID" value="EMJ5252056.1"/>
    <property type="molecule type" value="Genomic_DNA"/>
</dbReference>
<evidence type="ECO:0000313" key="4">
    <source>
        <dbReference type="EMBL" id="HAH4523126.1"/>
    </source>
</evidence>
<evidence type="ECO:0000313" key="6">
    <source>
        <dbReference type="EMBL" id="NEN71111.1"/>
    </source>
</evidence>
<evidence type="ECO:0000313" key="7">
    <source>
        <dbReference type="EMBL" id="RXD09637.1"/>
    </source>
</evidence>
<gene>
    <name evidence="8" type="primary">ybgA</name>
    <name evidence="2" type="ORF">EIMP300_69850</name>
    <name evidence="7" type="ORF">EPS76_23370</name>
    <name evidence="6" type="ORF">G3W53_13245</name>
    <name evidence="4" type="ORF">GRC73_03800</name>
    <name evidence="5" type="ORF">HIE29_000421</name>
    <name evidence="8" type="ORF">OGM49_06970</name>
    <name evidence="3" type="ORF">R8O40_000204</name>
</gene>
<protein>
    <submittedName>
        <fullName evidence="4">DUF1722 domain-containing protein</fullName>
    </submittedName>
    <submittedName>
        <fullName evidence="3">YbgA family protein</fullName>
    </submittedName>
</protein>
<name>A0A061YFH8_ECOLX</name>
<dbReference type="Proteomes" id="UP000288730">
    <property type="component" value="Unassembled WGS sequence"/>
</dbReference>
<evidence type="ECO:0000313" key="11">
    <source>
        <dbReference type="Proteomes" id="UP000471360"/>
    </source>
</evidence>
<dbReference type="EMBL" id="CP107128">
    <property type="protein sequence ID" value="WLM97232.1"/>
    <property type="molecule type" value="Genomic_DNA"/>
</dbReference>
<dbReference type="Proteomes" id="UP001180189">
    <property type="component" value="Chromosome"/>
</dbReference>
<sequence length="169" mass="20194">MNQQLFDDSTLIRIFALHELHNLKDRGLTRGALLDYHSRYKLVFLAHSQPEYRKLGPFVADIHRWQSLDDYYNQYRQRVIVLLSHPANRRDHTNVLMHVQGYFRPHIDSTERQQLAALIDSYRRGEQSLLAPLMRIKHYMALYPDAWLSGQRYFELWPRVINLRHAGVL</sequence>
<dbReference type="InterPro" id="IPR013560">
    <property type="entry name" value="DUF1722"/>
</dbReference>
<reference evidence="8" key="6">
    <citation type="journal article" date="2023" name="Microorganisms">
        <title>Comparative Genomic Analysis of ST131 Subclade C2 of ESBL-Producing E. coli Isolates from Patients with Recurrent and Sporadic Urinary Tract Infections.</title>
        <authorList>
            <person name="Jaen-Luchoro D."/>
            <person name="Kahnamouei A."/>
            <person name="Yazdanshenas S."/>
            <person name="Lindblom A."/>
            <person name="Samuelsson E."/>
            <person name="Ahren C."/>
            <person name="Karami N."/>
        </authorList>
    </citation>
    <scope>NUCLEOTIDE SEQUENCE</scope>
    <source>
        <strain evidence="8">S7</strain>
    </source>
</reference>
<evidence type="ECO:0000313" key="5">
    <source>
        <dbReference type="EMBL" id="HAH7767083.1"/>
    </source>
</evidence>
<reference evidence="6 11" key="5">
    <citation type="submission" date="2020-02" db="EMBL/GenBank/DDBJ databases">
        <authorList>
            <person name="Subbiah M."/>
            <person name="Call D."/>
        </authorList>
    </citation>
    <scope>NUCLEOTIDE SEQUENCE [LARGE SCALE GENOMIC DNA]</scope>
    <source>
        <strain evidence="6 11">8375wB1</strain>
    </source>
</reference>
<dbReference type="NCBIfam" id="NF007549">
    <property type="entry name" value="PRK10167.1"/>
    <property type="match status" value="1"/>
</dbReference>
<evidence type="ECO:0000313" key="9">
    <source>
        <dbReference type="Proteomes" id="UP000288730"/>
    </source>
</evidence>
<evidence type="ECO:0000313" key="8">
    <source>
        <dbReference type="EMBL" id="WLM97232.1"/>
    </source>
</evidence>
<feature type="domain" description="DUF1722" evidence="1">
    <location>
        <begin position="41"/>
        <end position="158"/>
    </location>
</feature>
<dbReference type="PANTHER" id="PTHR30087:SF0">
    <property type="entry name" value="INNER MEMBRANE PROTEIN"/>
    <property type="match status" value="1"/>
</dbReference>
<reference evidence="7 9" key="2">
    <citation type="submission" date="2019-01" db="EMBL/GenBank/DDBJ databases">
        <title>Genomic analysis of febrile catheter-associated UTI E. coli isolates.</title>
        <authorList>
            <person name="Potter R."/>
            <person name="Zou Z."/>
            <person name="Henderson J."/>
            <person name="Dantas G."/>
        </authorList>
    </citation>
    <scope>NUCLEOTIDE SEQUENCE [LARGE SCALE GENOMIC DNA]</scope>
    <source>
        <strain evidence="7 9">29_CAASB</strain>
    </source>
</reference>
<dbReference type="Proteomes" id="UP001285616">
    <property type="component" value="Unassembled WGS sequence"/>
</dbReference>
<dbReference type="EMBL" id="DABCJL010000001">
    <property type="protein sequence ID" value="HAH7767083.1"/>
    <property type="molecule type" value="Genomic_DNA"/>
</dbReference>
<dbReference type="EMBL" id="DABBJX010000002">
    <property type="protein sequence ID" value="HAH4523126.1"/>
    <property type="molecule type" value="Genomic_DNA"/>
</dbReference>